<keyword evidence="10" id="KW-1003">Cell membrane</keyword>
<feature type="transmembrane region" description="Helical" evidence="10">
    <location>
        <begin position="208"/>
        <end position="232"/>
    </location>
</feature>
<feature type="transmembrane region" description="Helical" evidence="10">
    <location>
        <begin position="145"/>
        <end position="169"/>
    </location>
</feature>
<accession>A0A0F3RIL1</accession>
<gene>
    <name evidence="10 14" type="primary">secY</name>
    <name evidence="14" type="ORF">RAT170B_0738</name>
</gene>
<keyword evidence="4 10" id="KW-0812">Transmembrane</keyword>
<feature type="transmembrane region" description="Helical" evidence="10">
    <location>
        <begin position="181"/>
        <end position="202"/>
    </location>
</feature>
<dbReference type="PIRSF" id="PIRSF004557">
    <property type="entry name" value="SecY"/>
    <property type="match status" value="1"/>
</dbReference>
<dbReference type="PROSITE" id="PS00755">
    <property type="entry name" value="SECY_1"/>
    <property type="match status" value="1"/>
</dbReference>
<dbReference type="AlphaFoldDB" id="A0A0F3RIL1"/>
<dbReference type="InterPro" id="IPR026593">
    <property type="entry name" value="SecY"/>
</dbReference>
<keyword evidence="5 10" id="KW-0653">Protein transport</keyword>
<evidence type="ECO:0000256" key="6">
    <source>
        <dbReference type="ARBA" id="ARBA00022989"/>
    </source>
</evidence>
<dbReference type="GO" id="GO:0065002">
    <property type="term" value="P:intracellular protein transmembrane transport"/>
    <property type="evidence" value="ECO:0007669"/>
    <property type="project" value="UniProtKB-UniRule"/>
</dbReference>
<dbReference type="SUPFAM" id="SSF103491">
    <property type="entry name" value="Preprotein translocase SecY subunit"/>
    <property type="match status" value="1"/>
</dbReference>
<dbReference type="GO" id="GO:0005886">
    <property type="term" value="C:plasma membrane"/>
    <property type="evidence" value="ECO:0007669"/>
    <property type="project" value="UniProtKB-SubCell"/>
</dbReference>
<dbReference type="PANTHER" id="PTHR10906">
    <property type="entry name" value="SECY/SEC61-ALPHA FAMILY MEMBER"/>
    <property type="match status" value="1"/>
</dbReference>
<dbReference type="FunFam" id="1.10.3370.10:FF:000001">
    <property type="entry name" value="Preprotein translocase subunit SecY"/>
    <property type="match status" value="1"/>
</dbReference>
<evidence type="ECO:0000256" key="9">
    <source>
        <dbReference type="ARBA" id="ARBA00039733"/>
    </source>
</evidence>
<feature type="transmembrane region" description="Helical" evidence="10">
    <location>
        <begin position="113"/>
        <end position="133"/>
    </location>
</feature>
<dbReference type="GeneID" id="34513675"/>
<dbReference type="RefSeq" id="WP_014120989.1">
    <property type="nucleotide sequence ID" value="NZ_LAOQ01000002.1"/>
</dbReference>
<evidence type="ECO:0000256" key="13">
    <source>
        <dbReference type="RuleBase" id="RU004349"/>
    </source>
</evidence>
<organism evidence="14 15">
    <name type="scientific">Rickettsia argasii T170-B</name>
    <dbReference type="NCBI Taxonomy" id="1268837"/>
    <lineage>
        <taxon>Bacteria</taxon>
        <taxon>Pseudomonadati</taxon>
        <taxon>Pseudomonadota</taxon>
        <taxon>Alphaproteobacteria</taxon>
        <taxon>Rickettsiales</taxon>
        <taxon>Rickettsiaceae</taxon>
        <taxon>Rickettsieae</taxon>
        <taxon>Rickettsia</taxon>
        <taxon>spotted fever group</taxon>
    </lineage>
</organism>
<dbReference type="Proteomes" id="UP000033736">
    <property type="component" value="Unassembled WGS sequence"/>
</dbReference>
<keyword evidence="6 10" id="KW-1133">Transmembrane helix</keyword>
<feature type="transmembrane region" description="Helical" evidence="10">
    <location>
        <begin position="269"/>
        <end position="289"/>
    </location>
</feature>
<evidence type="ECO:0000256" key="1">
    <source>
        <dbReference type="ARBA" id="ARBA00004141"/>
    </source>
</evidence>
<protein>
    <recommendedName>
        <fullName evidence="9 10">Protein translocase subunit SecY</fullName>
    </recommendedName>
</protein>
<comment type="caution">
    <text evidence="14">The sequence shown here is derived from an EMBL/GenBank/DDBJ whole genome shotgun (WGS) entry which is preliminary data.</text>
</comment>
<comment type="subunit">
    <text evidence="10">Component of the Sec protein translocase complex. Heterotrimer consisting of SecY, SecE and SecG subunits. The heterotrimers can form oligomers, although 1 heterotrimer is thought to be able to translocate proteins. Interacts with the ribosome. Interacts with SecDF, and other proteins may be involved. Interacts with SecA.</text>
</comment>
<evidence type="ECO:0000313" key="15">
    <source>
        <dbReference type="Proteomes" id="UP000033736"/>
    </source>
</evidence>
<keyword evidence="8 10" id="KW-0472">Membrane</keyword>
<keyword evidence="7 10" id="KW-0811">Translocation</keyword>
<dbReference type="HAMAP" id="MF_01465">
    <property type="entry name" value="SecY"/>
    <property type="match status" value="1"/>
</dbReference>
<comment type="function">
    <text evidence="10 11">The central subunit of the protein translocation channel SecYEG. Consists of two halves formed by TMs 1-5 and 6-10. These two domains form a lateral gate at the front which open onto the bilayer between TMs 2 and 7, and are clamped together by SecE at the back. The channel is closed by both a pore ring composed of hydrophobic SecY resides and a short helix (helix 2A) on the extracellular side of the membrane which forms a plug. The plug probably moves laterally to allow the channel to open. The ring and the pore may move independently.</text>
</comment>
<evidence type="ECO:0000256" key="11">
    <source>
        <dbReference type="RuleBase" id="RU000537"/>
    </source>
</evidence>
<feature type="transmembrane region" description="Helical" evidence="10">
    <location>
        <begin position="13"/>
        <end position="35"/>
    </location>
</feature>
<evidence type="ECO:0000256" key="7">
    <source>
        <dbReference type="ARBA" id="ARBA00023010"/>
    </source>
</evidence>
<dbReference type="Pfam" id="PF00344">
    <property type="entry name" value="SecY"/>
    <property type="match status" value="1"/>
</dbReference>
<name>A0A0F3RIL1_9RICK</name>
<keyword evidence="15" id="KW-1185">Reference proteome</keyword>
<dbReference type="NCBIfam" id="TIGR00967">
    <property type="entry name" value="3a0501s007"/>
    <property type="match status" value="1"/>
</dbReference>
<comment type="similarity">
    <text evidence="2 10 13">Belongs to the SecY/SEC61-alpha family.</text>
</comment>
<evidence type="ECO:0000256" key="2">
    <source>
        <dbReference type="ARBA" id="ARBA00005751"/>
    </source>
</evidence>
<feature type="transmembrane region" description="Helical" evidence="10">
    <location>
        <begin position="309"/>
        <end position="330"/>
    </location>
</feature>
<proteinExistence type="inferred from homology"/>
<evidence type="ECO:0000256" key="10">
    <source>
        <dbReference type="HAMAP-Rule" id="MF_01465"/>
    </source>
</evidence>
<dbReference type="GO" id="GO:0043952">
    <property type="term" value="P:protein transport by the Sec complex"/>
    <property type="evidence" value="ECO:0007669"/>
    <property type="project" value="UniProtKB-UniRule"/>
</dbReference>
<dbReference type="GO" id="GO:0006605">
    <property type="term" value="P:protein targeting"/>
    <property type="evidence" value="ECO:0007669"/>
    <property type="project" value="UniProtKB-UniRule"/>
</dbReference>
<evidence type="ECO:0000256" key="5">
    <source>
        <dbReference type="ARBA" id="ARBA00022927"/>
    </source>
</evidence>
<keyword evidence="3 10" id="KW-0813">Transport</keyword>
<feature type="transmembrane region" description="Helical" evidence="10">
    <location>
        <begin position="358"/>
        <end position="376"/>
    </location>
</feature>
<dbReference type="InterPro" id="IPR030659">
    <property type="entry name" value="SecY_CS"/>
</dbReference>
<evidence type="ECO:0000256" key="4">
    <source>
        <dbReference type="ARBA" id="ARBA00022692"/>
    </source>
</evidence>
<dbReference type="Gene3D" id="1.10.3370.10">
    <property type="entry name" value="SecY subunit domain"/>
    <property type="match status" value="1"/>
</dbReference>
<dbReference type="InterPro" id="IPR023201">
    <property type="entry name" value="SecY_dom_sf"/>
</dbReference>
<dbReference type="InterPro" id="IPR002208">
    <property type="entry name" value="SecY/SEC61-alpha"/>
</dbReference>
<dbReference type="PATRIC" id="fig|1268837.3.peg.858"/>
<evidence type="ECO:0000313" key="14">
    <source>
        <dbReference type="EMBL" id="KJW05039.1"/>
    </source>
</evidence>
<evidence type="ECO:0000256" key="8">
    <source>
        <dbReference type="ARBA" id="ARBA00023136"/>
    </source>
</evidence>
<evidence type="ECO:0000256" key="3">
    <source>
        <dbReference type="ARBA" id="ARBA00022448"/>
    </source>
</evidence>
<reference evidence="14 15" key="1">
    <citation type="submission" date="2015-01" db="EMBL/GenBank/DDBJ databases">
        <title>Genome Sequencing of Rickettsiales /home/snadendla/prok_pipe/test/illegal_ec_num.txt.</title>
        <authorList>
            <person name="Daugherty S.C."/>
            <person name="Su Q."/>
            <person name="Abolude K."/>
            <person name="Beier-Sexton M."/>
            <person name="Carlyon J.A."/>
            <person name="Carter R."/>
            <person name="Day N.P."/>
            <person name="Dumler S.J."/>
            <person name="Dyachenko V."/>
            <person name="Godinez A."/>
            <person name="Kurtti T.J."/>
            <person name="Lichay M."/>
            <person name="Mullins K.E."/>
            <person name="Ott S."/>
            <person name="Pappas-Brown V."/>
            <person name="Paris D.H."/>
            <person name="Patel P."/>
            <person name="Richards A.L."/>
            <person name="Sadzewicz L."/>
            <person name="Sears K."/>
            <person name="Seidman D."/>
            <person name="Sengamalay N."/>
            <person name="Stenos J."/>
            <person name="Tallon L.J."/>
            <person name="Vincent G."/>
            <person name="Fraser C.M."/>
            <person name="Munderloh U."/>
            <person name="Dunning-Hotopp J.C."/>
        </authorList>
    </citation>
    <scope>NUCLEOTIDE SEQUENCE [LARGE SCALE GENOMIC DNA]</scope>
    <source>
        <strain evidence="14 15">T170-B</strain>
    </source>
</reference>
<dbReference type="EMBL" id="LAOQ01000002">
    <property type="protein sequence ID" value="KJW05039.1"/>
    <property type="molecule type" value="Genomic_DNA"/>
</dbReference>
<evidence type="ECO:0000256" key="12">
    <source>
        <dbReference type="RuleBase" id="RU003484"/>
    </source>
</evidence>
<comment type="subcellular location">
    <subcellularLocation>
        <location evidence="10">Cell membrane</location>
        <topology evidence="10">Multi-pass membrane protein</topology>
    </subcellularLocation>
    <subcellularLocation>
        <location evidence="1 12">Membrane</location>
        <topology evidence="1 12">Multi-pass membrane protein</topology>
    </subcellularLocation>
</comment>
<dbReference type="PRINTS" id="PR00303">
    <property type="entry name" value="SECYTRNLCASE"/>
</dbReference>
<feature type="transmembrane region" description="Helical" evidence="10">
    <location>
        <begin position="69"/>
        <end position="93"/>
    </location>
</feature>
<sequence length="435" mass="47477">MGQNFSKKSGNDLVSRIVFTILILIVCRFGSFIPIPGIDSIALSSVAAKNQSGILGMFNMLSGGSLGRMSIFALAIMPYITASIIIQLMSVAYKPLENLKKEGEVGKRKVNQLSRYLTVLLASFQAYGVAISLESIVTNTGPVVILAGFFFRVTTVITLVVGTMLLMWLGEQITQRGIGNGTSLIIFIGIISGVPSAIISVFELSRKGALSPLIAIAVCIGVVVLIAIIIFFEKAQRKLLVQYPKRQVGNKIYGGEATHMPLKLNTSGVIPPIFASSILLFPATLANFSNSNSETMGMLTYYLGHGKPVYILLYVALIMFFSFFYTAIVFNSEETANNLRKYGAYIPGKRPGKNTSDYFDYILTRLTVIGGIYLSVICVIPELLMNKYVISLSLGGTSFLIVVNVVLDTMTQIQTYLFSSKYEGLMKKVKLKNSK</sequence>
<feature type="transmembrane region" description="Helical" evidence="10">
    <location>
        <begin position="388"/>
        <end position="407"/>
    </location>
</feature>
<dbReference type="PROSITE" id="PS00756">
    <property type="entry name" value="SECY_2"/>
    <property type="match status" value="1"/>
</dbReference>